<gene>
    <name evidence="1" type="ORF">CAMSH0001_0579</name>
</gene>
<protein>
    <submittedName>
        <fullName evidence="1">Uncharacterized protein</fullName>
    </submittedName>
</protein>
<organism evidence="1 2">
    <name type="scientific">Campylobacter showae RM3277</name>
    <dbReference type="NCBI Taxonomy" id="553219"/>
    <lineage>
        <taxon>Bacteria</taxon>
        <taxon>Pseudomonadati</taxon>
        <taxon>Campylobacterota</taxon>
        <taxon>Epsilonproteobacteria</taxon>
        <taxon>Campylobacterales</taxon>
        <taxon>Campylobacteraceae</taxon>
        <taxon>Campylobacter</taxon>
    </lineage>
</organism>
<dbReference type="GeneID" id="74354603"/>
<dbReference type="EMBL" id="ACVQ01000019">
    <property type="protein sequence ID" value="EET79476.1"/>
    <property type="molecule type" value="Genomic_DNA"/>
</dbReference>
<sequence length="40" mass="4604">MGLKKWANEHLKGTVSKFKSEFSQTQQDHALGELCREILD</sequence>
<comment type="caution">
    <text evidence="1">The sequence shown here is derived from an EMBL/GenBank/DDBJ whole genome shotgun (WGS) entry which is preliminary data.</text>
</comment>
<accession>C6RGC6</accession>
<evidence type="ECO:0000313" key="2">
    <source>
        <dbReference type="Proteomes" id="UP000003107"/>
    </source>
</evidence>
<proteinExistence type="predicted"/>
<dbReference type="eggNOG" id="ENOG5031AU5">
    <property type="taxonomic scope" value="Bacteria"/>
</dbReference>
<keyword evidence="2" id="KW-1185">Reference proteome</keyword>
<dbReference type="Proteomes" id="UP000003107">
    <property type="component" value="Unassembled WGS sequence"/>
</dbReference>
<reference evidence="1 2" key="1">
    <citation type="submission" date="2009-07" db="EMBL/GenBank/DDBJ databases">
        <authorList>
            <person name="Madupu R."/>
            <person name="Sebastian Y."/>
            <person name="Durkin A.S."/>
            <person name="Torralba M."/>
            <person name="Methe B."/>
            <person name="Sutton G.G."/>
            <person name="Strausberg R.L."/>
            <person name="Nelson K.E."/>
        </authorList>
    </citation>
    <scope>NUCLEOTIDE SEQUENCE [LARGE SCALE GENOMIC DNA]</scope>
    <source>
        <strain evidence="1 2">RM3277</strain>
    </source>
</reference>
<dbReference type="STRING" id="553219.CAMSH0001_0579"/>
<evidence type="ECO:0000313" key="1">
    <source>
        <dbReference type="EMBL" id="EET79476.1"/>
    </source>
</evidence>
<dbReference type="RefSeq" id="WP_004321200.1">
    <property type="nucleotide sequence ID" value="NZ_ACVQ01000019.1"/>
</dbReference>
<dbReference type="AlphaFoldDB" id="C6RGC6"/>
<name>C6RGC6_9BACT</name>